<feature type="compositionally biased region" description="Acidic residues" evidence="1">
    <location>
        <begin position="116"/>
        <end position="129"/>
    </location>
</feature>
<dbReference type="Proteomes" id="UP001375743">
    <property type="component" value="Unassembled WGS sequence"/>
</dbReference>
<feature type="signal peptide" evidence="2">
    <location>
        <begin position="1"/>
        <end position="20"/>
    </location>
</feature>
<gene>
    <name evidence="3" type="ORF">U1T56_19595</name>
</gene>
<sequence length="129" mass="12520">MRTLVVSGLLAFLAAPPAGAGEHAVPAPGAPVSPAELQAAGHGTIAGTVTAIAGAGFTLAELTTAEPVAVAAGDLGLAGLAPGEPVTVTGTVEEGTLRARQIIRGDGSVATAGREAEDELADAEDEEED</sequence>
<evidence type="ECO:0008006" key="5">
    <source>
        <dbReference type="Google" id="ProtNLM"/>
    </source>
</evidence>
<evidence type="ECO:0000256" key="2">
    <source>
        <dbReference type="SAM" id="SignalP"/>
    </source>
</evidence>
<organism evidence="3 4">
    <name type="scientific">Benzoatithermus flavus</name>
    <dbReference type="NCBI Taxonomy" id="3108223"/>
    <lineage>
        <taxon>Bacteria</taxon>
        <taxon>Pseudomonadati</taxon>
        <taxon>Pseudomonadota</taxon>
        <taxon>Alphaproteobacteria</taxon>
        <taxon>Geminicoccales</taxon>
        <taxon>Geminicoccaceae</taxon>
        <taxon>Benzoatithermus</taxon>
    </lineage>
</organism>
<proteinExistence type="predicted"/>
<dbReference type="RefSeq" id="WP_418161209.1">
    <property type="nucleotide sequence ID" value="NZ_JBBLZC010000025.1"/>
</dbReference>
<evidence type="ECO:0000313" key="4">
    <source>
        <dbReference type="Proteomes" id="UP001375743"/>
    </source>
</evidence>
<comment type="caution">
    <text evidence="3">The sequence shown here is derived from an EMBL/GenBank/DDBJ whole genome shotgun (WGS) entry which is preliminary data.</text>
</comment>
<protein>
    <recommendedName>
        <fullName evidence="5">DUF5666 domain-containing protein</fullName>
    </recommendedName>
</protein>
<dbReference type="EMBL" id="JBBLZC010000025">
    <property type="protein sequence ID" value="MEK0085362.1"/>
    <property type="molecule type" value="Genomic_DNA"/>
</dbReference>
<reference evidence="3 4" key="1">
    <citation type="submission" date="2024-01" db="EMBL/GenBank/DDBJ databases">
        <title>Multi-omics insights into the function and evolution of sodium benzoate biodegradation pathways in Benzoatithermus flavus gen. nov., sp. nov. from hot spring.</title>
        <authorList>
            <person name="Hu C.-J."/>
            <person name="Li W.-J."/>
        </authorList>
    </citation>
    <scope>NUCLEOTIDE SEQUENCE [LARGE SCALE GENOMIC DNA]</scope>
    <source>
        <strain evidence="3 4">SYSU G07066</strain>
    </source>
</reference>
<evidence type="ECO:0000313" key="3">
    <source>
        <dbReference type="EMBL" id="MEK0085362.1"/>
    </source>
</evidence>
<keyword evidence="2" id="KW-0732">Signal</keyword>
<name>A0ABU8XW14_9PROT</name>
<feature type="region of interest" description="Disordered" evidence="1">
    <location>
        <begin position="107"/>
        <end position="129"/>
    </location>
</feature>
<evidence type="ECO:0000256" key="1">
    <source>
        <dbReference type="SAM" id="MobiDB-lite"/>
    </source>
</evidence>
<keyword evidence="4" id="KW-1185">Reference proteome</keyword>
<feature type="chain" id="PRO_5046591949" description="DUF5666 domain-containing protein" evidence="2">
    <location>
        <begin position="21"/>
        <end position="129"/>
    </location>
</feature>
<accession>A0ABU8XW14</accession>